<name>A0ABQ9XPQ3_9EUKA</name>
<dbReference type="PANTHER" id="PTHR15615">
    <property type="match status" value="1"/>
</dbReference>
<dbReference type="InterPro" id="IPR013922">
    <property type="entry name" value="Cyclin_PHO80-like"/>
</dbReference>
<dbReference type="PANTHER" id="PTHR15615:SF108">
    <property type="entry name" value="PROTEIN CNPPD1"/>
    <property type="match status" value="1"/>
</dbReference>
<proteinExistence type="predicted"/>
<feature type="compositionally biased region" description="Basic and acidic residues" evidence="1">
    <location>
        <begin position="240"/>
        <end position="255"/>
    </location>
</feature>
<dbReference type="EMBL" id="JARBJD010000107">
    <property type="protein sequence ID" value="KAK2952196.1"/>
    <property type="molecule type" value="Genomic_DNA"/>
</dbReference>
<evidence type="ECO:0000313" key="2">
    <source>
        <dbReference type="EMBL" id="KAK2952196.1"/>
    </source>
</evidence>
<organism evidence="2 3">
    <name type="scientific">Blattamonas nauphoetae</name>
    <dbReference type="NCBI Taxonomy" id="2049346"/>
    <lineage>
        <taxon>Eukaryota</taxon>
        <taxon>Metamonada</taxon>
        <taxon>Preaxostyla</taxon>
        <taxon>Oxymonadida</taxon>
        <taxon>Blattamonas</taxon>
    </lineage>
</organism>
<feature type="region of interest" description="Disordered" evidence="1">
    <location>
        <begin position="199"/>
        <end position="368"/>
    </location>
</feature>
<dbReference type="InterPro" id="IPR036915">
    <property type="entry name" value="Cyclin-like_sf"/>
</dbReference>
<feature type="compositionally biased region" description="Polar residues" evidence="1">
    <location>
        <begin position="199"/>
        <end position="239"/>
    </location>
</feature>
<feature type="compositionally biased region" description="Basic residues" evidence="1">
    <location>
        <begin position="272"/>
        <end position="282"/>
    </location>
</feature>
<keyword evidence="3" id="KW-1185">Reference proteome</keyword>
<sequence length="806" mass="92549">MFLPLLNSPQEKEAFKKLVHPSLVSDEVFYSTILEQVLDELQRNDSNHPVSTINTPFHGNTPATITPKYYLERLFKYMRCKRECFLYALVFIVRYLDCTHVVLSTQNVHRLLLVSLVIAIKFLDDVYYSNVDYARLGGLSVKELNSLEIHFLVTISFSLHIEYDTFFLLFDKIMRSIPFVELLPFINVPADISQSVLSPCSQPNYSSPPSLILNHTSPHSTPKRQSQTKQFTSTHLNTSETDKNKEKRNEDDKARSPKRSKSRKQRLERQRNATKKKSTHHLIHNETQTYGSSRITTPGHTASSTTVYSNRHHQSVSNRHRNKISDDRFVKQRSNKSNSEPFVPLGLSDEEESSDDTSTRETSGSEDWLQTVSRQFYLDHKRANSFHNQSQAGNSTSTHEGAEADWTPGSPEKRRRMSRLFGNRKNSDAKLNTSRSSIANSSGGTSGKPRFELPTRIITRKELEEAKRMEALEADLKRRVKEQIHVHCRINIFGQKRKKEDQLQQHKDINRSPNTDAEIMEEDPLGDWLQLLPITNVETEVRDKEEETEWRSRLNDLCWEIMQRLGITADEPLRMDDLLMLLSSKQREVRQSRRLNDLTELHTPLIIPRLSAIDSVTTEPFTESELESLPPTLLANLSNHQQPLVVHIEADRSEKPMSEFFSNCLDQDETDRDMAFDFPHVVDTPHSHCTVSTAERPSPLPTPTPPMDCLLSEEDQRDRFDVMDAPELLEMRVFYGMQTPPRHIRIPFKVNDRILLVGETVCLHPTGTVPIIDQTRNIHTQRDLFSPPLIPTGNCLDSSGASNQIT</sequence>
<dbReference type="CDD" id="cd20558">
    <property type="entry name" value="CYCLIN_ScPCL7-like"/>
    <property type="match status" value="1"/>
</dbReference>
<feature type="compositionally biased region" description="Basic residues" evidence="1">
    <location>
        <begin position="310"/>
        <end position="322"/>
    </location>
</feature>
<evidence type="ECO:0000313" key="3">
    <source>
        <dbReference type="Proteomes" id="UP001281761"/>
    </source>
</evidence>
<feature type="compositionally biased region" description="Polar residues" evidence="1">
    <location>
        <begin position="285"/>
        <end position="309"/>
    </location>
</feature>
<dbReference type="SUPFAM" id="SSF47954">
    <property type="entry name" value="Cyclin-like"/>
    <property type="match status" value="1"/>
</dbReference>
<dbReference type="Proteomes" id="UP001281761">
    <property type="component" value="Unassembled WGS sequence"/>
</dbReference>
<feature type="region of interest" description="Disordered" evidence="1">
    <location>
        <begin position="387"/>
        <end position="451"/>
    </location>
</feature>
<feature type="compositionally biased region" description="Polar residues" evidence="1">
    <location>
        <begin position="429"/>
        <end position="443"/>
    </location>
</feature>
<gene>
    <name evidence="2" type="ORF">BLNAU_12899</name>
</gene>
<feature type="compositionally biased region" description="Polar residues" evidence="1">
    <location>
        <begin position="387"/>
        <end position="399"/>
    </location>
</feature>
<accession>A0ABQ9XPQ3</accession>
<protein>
    <submittedName>
        <fullName evidence="2">Cyclin-dependent protein</fullName>
    </submittedName>
</protein>
<dbReference type="Gene3D" id="1.10.472.10">
    <property type="entry name" value="Cyclin-like"/>
    <property type="match status" value="1"/>
</dbReference>
<dbReference type="Pfam" id="PF08613">
    <property type="entry name" value="Cyclin"/>
    <property type="match status" value="1"/>
</dbReference>
<reference evidence="2 3" key="1">
    <citation type="journal article" date="2022" name="bioRxiv">
        <title>Genomics of Preaxostyla Flagellates Illuminates Evolutionary Transitions and the Path Towards Mitochondrial Loss.</title>
        <authorList>
            <person name="Novak L.V.F."/>
            <person name="Treitli S.C."/>
            <person name="Pyrih J."/>
            <person name="Halakuc P."/>
            <person name="Pipaliya S.V."/>
            <person name="Vacek V."/>
            <person name="Brzon O."/>
            <person name="Soukal P."/>
            <person name="Eme L."/>
            <person name="Dacks J.B."/>
            <person name="Karnkowska A."/>
            <person name="Elias M."/>
            <person name="Hampl V."/>
        </authorList>
    </citation>
    <scope>NUCLEOTIDE SEQUENCE [LARGE SCALE GENOMIC DNA]</scope>
    <source>
        <strain evidence="2">NAU3</strain>
        <tissue evidence="2">Gut</tissue>
    </source>
</reference>
<evidence type="ECO:0000256" key="1">
    <source>
        <dbReference type="SAM" id="MobiDB-lite"/>
    </source>
</evidence>
<comment type="caution">
    <text evidence="2">The sequence shown here is derived from an EMBL/GenBank/DDBJ whole genome shotgun (WGS) entry which is preliminary data.</text>
</comment>